<reference evidence="2 3" key="1">
    <citation type="submission" date="2017-03" db="EMBL/GenBank/DDBJ databases">
        <title>Complete Genome Sequence of a natural compounds producer, Streptomyces violaceus S21.</title>
        <authorList>
            <person name="Zhong C."/>
            <person name="Zhao Z."/>
            <person name="Fu J."/>
            <person name="Zong G."/>
            <person name="Qin R."/>
            <person name="Cao G."/>
        </authorList>
    </citation>
    <scope>NUCLEOTIDE SEQUENCE [LARGE SCALE GENOMIC DNA]</scope>
    <source>
        <strain evidence="2 3">S21</strain>
    </source>
</reference>
<gene>
    <name evidence="2" type="ORF">B1H20_26170</name>
</gene>
<evidence type="ECO:0000256" key="1">
    <source>
        <dbReference type="SAM" id="Phobius"/>
    </source>
</evidence>
<protein>
    <recommendedName>
        <fullName evidence="4">DUF2550 domain-containing protein</fullName>
    </recommendedName>
</protein>
<evidence type="ECO:0000313" key="2">
    <source>
        <dbReference type="EMBL" id="ARF66397.1"/>
    </source>
</evidence>
<keyword evidence="1" id="KW-0472">Membrane</keyword>
<dbReference type="KEGG" id="svu:B1H20_26170"/>
<dbReference type="Proteomes" id="UP000192445">
    <property type="component" value="Chromosome"/>
</dbReference>
<evidence type="ECO:0008006" key="4">
    <source>
        <dbReference type="Google" id="ProtNLM"/>
    </source>
</evidence>
<organism evidence="2 3">
    <name type="scientific">Streptomyces violaceoruber</name>
    <dbReference type="NCBI Taxonomy" id="1935"/>
    <lineage>
        <taxon>Bacteria</taxon>
        <taxon>Bacillati</taxon>
        <taxon>Actinomycetota</taxon>
        <taxon>Actinomycetes</taxon>
        <taxon>Kitasatosporales</taxon>
        <taxon>Streptomycetaceae</taxon>
        <taxon>Streptomyces</taxon>
        <taxon>Streptomyces violaceoruber group</taxon>
    </lineage>
</organism>
<feature type="transmembrane region" description="Helical" evidence="1">
    <location>
        <begin position="6"/>
        <end position="22"/>
    </location>
</feature>
<keyword evidence="1" id="KW-0812">Transmembrane</keyword>
<dbReference type="AlphaFoldDB" id="A0A1V0UMQ4"/>
<sequence length="135" mass="14355">MNAEVIELVVVLAAGGLTAWLLRRKVRQRADSAAEGDVIKVPCLLRHPSQEGRWLRGRLLVGPSGAGSEPRTRAGAAVSLPEGLRQVGMRSPSWREAMKINGGCRIVECSSPEGPVLVAVMPNELGHVLTALNSS</sequence>
<name>A0A1V0UMQ4_STRVN</name>
<accession>A0A1V0UMQ4</accession>
<keyword evidence="1" id="KW-1133">Transmembrane helix</keyword>
<evidence type="ECO:0000313" key="3">
    <source>
        <dbReference type="Proteomes" id="UP000192445"/>
    </source>
</evidence>
<dbReference type="EMBL" id="CP020570">
    <property type="protein sequence ID" value="ARF66397.1"/>
    <property type="molecule type" value="Genomic_DNA"/>
</dbReference>
<proteinExistence type="predicted"/>